<sequence length="68" mass="8248">MYYKWIDRLRRRFRIICKWEQAELAYSLYSSNSTHQVTSVSPDSRQAPLSKQILWSKAPYFQILKIFC</sequence>
<protein>
    <submittedName>
        <fullName evidence="1">Uncharacterized protein</fullName>
    </submittedName>
</protein>
<keyword evidence="2" id="KW-1185">Reference proteome</keyword>
<dbReference type="Proteomes" id="UP001162131">
    <property type="component" value="Unassembled WGS sequence"/>
</dbReference>
<gene>
    <name evidence="1" type="ORF">BSTOLATCC_MIC38792</name>
</gene>
<organism evidence="1 2">
    <name type="scientific">Blepharisma stoltei</name>
    <dbReference type="NCBI Taxonomy" id="1481888"/>
    <lineage>
        <taxon>Eukaryota</taxon>
        <taxon>Sar</taxon>
        <taxon>Alveolata</taxon>
        <taxon>Ciliophora</taxon>
        <taxon>Postciliodesmatophora</taxon>
        <taxon>Heterotrichea</taxon>
        <taxon>Heterotrichida</taxon>
        <taxon>Blepharismidae</taxon>
        <taxon>Blepharisma</taxon>
    </lineage>
</organism>
<dbReference type="AlphaFoldDB" id="A0AAU9JBQ0"/>
<name>A0AAU9JBQ0_9CILI</name>
<comment type="caution">
    <text evidence="1">The sequence shown here is derived from an EMBL/GenBank/DDBJ whole genome shotgun (WGS) entry which is preliminary data.</text>
</comment>
<accession>A0AAU9JBQ0</accession>
<evidence type="ECO:0000313" key="2">
    <source>
        <dbReference type="Proteomes" id="UP001162131"/>
    </source>
</evidence>
<proteinExistence type="predicted"/>
<reference evidence="1" key="1">
    <citation type="submission" date="2021-09" db="EMBL/GenBank/DDBJ databases">
        <authorList>
            <consortium name="AG Swart"/>
            <person name="Singh M."/>
            <person name="Singh A."/>
            <person name="Seah K."/>
            <person name="Emmerich C."/>
        </authorList>
    </citation>
    <scope>NUCLEOTIDE SEQUENCE</scope>
    <source>
        <strain evidence="1">ATCC30299</strain>
    </source>
</reference>
<dbReference type="EMBL" id="CAJZBQ010000038">
    <property type="protein sequence ID" value="CAG9325540.1"/>
    <property type="molecule type" value="Genomic_DNA"/>
</dbReference>
<evidence type="ECO:0000313" key="1">
    <source>
        <dbReference type="EMBL" id="CAG9325540.1"/>
    </source>
</evidence>